<accession>A0A0J6Y7S5</accession>
<dbReference type="AlphaFoldDB" id="A0A0J6Y7S5"/>
<dbReference type="EMBL" id="DS028094">
    <property type="protein sequence ID" value="KMP03104.1"/>
    <property type="molecule type" value="Genomic_DNA"/>
</dbReference>
<name>A0A0J6Y7S5_COCIT</name>
<protein>
    <submittedName>
        <fullName evidence="1">Uncharacterized protein</fullName>
    </submittedName>
</protein>
<gene>
    <name evidence="1" type="ORF">CIRG_02796</name>
</gene>
<organism evidence="1 2">
    <name type="scientific">Coccidioides immitis RMSCC 2394</name>
    <dbReference type="NCBI Taxonomy" id="404692"/>
    <lineage>
        <taxon>Eukaryota</taxon>
        <taxon>Fungi</taxon>
        <taxon>Dikarya</taxon>
        <taxon>Ascomycota</taxon>
        <taxon>Pezizomycotina</taxon>
        <taxon>Eurotiomycetes</taxon>
        <taxon>Eurotiomycetidae</taxon>
        <taxon>Onygenales</taxon>
        <taxon>Onygenaceae</taxon>
        <taxon>Coccidioides</taxon>
    </lineage>
</organism>
<dbReference type="Proteomes" id="UP000054565">
    <property type="component" value="Unassembled WGS sequence"/>
</dbReference>
<evidence type="ECO:0000313" key="2">
    <source>
        <dbReference type="Proteomes" id="UP000054565"/>
    </source>
</evidence>
<evidence type="ECO:0000313" key="1">
    <source>
        <dbReference type="EMBL" id="KMP03104.1"/>
    </source>
</evidence>
<proteinExistence type="predicted"/>
<sequence length="111" mass="12135">MRSLGVPAAGGACLERARISTLPLGEGRNLIVALPALPGSSARGVTSDYLRGARWFRVRGNVSCEAELVMALRGLELPTLRLKTRRHKTVLHRPVRCALPSLWWDHSPLCA</sequence>
<reference evidence="2" key="1">
    <citation type="journal article" date="2010" name="Genome Res.">
        <title>Population genomic sequencing of Coccidioides fungi reveals recent hybridization and transposon control.</title>
        <authorList>
            <person name="Neafsey D.E."/>
            <person name="Barker B.M."/>
            <person name="Sharpton T.J."/>
            <person name="Stajich J.E."/>
            <person name="Park D.J."/>
            <person name="Whiston E."/>
            <person name="Hung C.-Y."/>
            <person name="McMahan C."/>
            <person name="White J."/>
            <person name="Sykes S."/>
            <person name="Heiman D."/>
            <person name="Young S."/>
            <person name="Zeng Q."/>
            <person name="Abouelleil A."/>
            <person name="Aftuck L."/>
            <person name="Bessette D."/>
            <person name="Brown A."/>
            <person name="FitzGerald M."/>
            <person name="Lui A."/>
            <person name="Macdonald J.P."/>
            <person name="Priest M."/>
            <person name="Orbach M.J."/>
            <person name="Galgiani J.N."/>
            <person name="Kirkland T.N."/>
            <person name="Cole G.T."/>
            <person name="Birren B.W."/>
            <person name="Henn M.R."/>
            <person name="Taylor J.W."/>
            <person name="Rounsley S.D."/>
        </authorList>
    </citation>
    <scope>NUCLEOTIDE SEQUENCE [LARGE SCALE GENOMIC DNA]</scope>
    <source>
        <strain evidence="2">RMSCC 2394</strain>
    </source>
</reference>